<dbReference type="PANTHER" id="PTHR40730">
    <property type="entry name" value="TRANSCRIPTIONAL REGULATOR PROTEIN-LIKE PROTEIN"/>
    <property type="match status" value="1"/>
</dbReference>
<organism evidence="1">
    <name type="scientific">Fervidicoccus fontis</name>
    <dbReference type="NCBI Taxonomy" id="683846"/>
    <lineage>
        <taxon>Archaea</taxon>
        <taxon>Thermoproteota</taxon>
        <taxon>Thermoprotei</taxon>
        <taxon>Fervidicoccales</taxon>
        <taxon>Fervidicoccaceae</taxon>
        <taxon>Fervidicoccus</taxon>
    </lineage>
</organism>
<comment type="caution">
    <text evidence="1">The sequence shown here is derived from an EMBL/GenBank/DDBJ whole genome shotgun (WGS) entry which is preliminary data.</text>
</comment>
<protein>
    <submittedName>
        <fullName evidence="1">XRE family transcriptional regulator</fullName>
    </submittedName>
</protein>
<evidence type="ECO:0000313" key="1">
    <source>
        <dbReference type="EMBL" id="HGZ60612.1"/>
    </source>
</evidence>
<name>A0A7J3SMV7_9CREN</name>
<gene>
    <name evidence="1" type="ORF">ENW83_05370</name>
</gene>
<proteinExistence type="predicted"/>
<reference evidence="1" key="1">
    <citation type="journal article" date="2020" name="mSystems">
        <title>Genome- and Community-Level Interaction Insights into Carbon Utilization and Element Cycling Functions of Hydrothermarchaeota in Hydrothermal Sediment.</title>
        <authorList>
            <person name="Zhou Z."/>
            <person name="Liu Y."/>
            <person name="Xu W."/>
            <person name="Pan J."/>
            <person name="Luo Z.H."/>
            <person name="Li M."/>
        </authorList>
    </citation>
    <scope>NUCLEOTIDE SEQUENCE [LARGE SCALE GENOMIC DNA]</scope>
    <source>
        <strain evidence="1">SpSt-885</strain>
    </source>
</reference>
<dbReference type="EMBL" id="DTLS01000155">
    <property type="protein sequence ID" value="HGZ60612.1"/>
    <property type="molecule type" value="Genomic_DNA"/>
</dbReference>
<accession>A0A7J3SMV7</accession>
<sequence>MKSVFEFAAKHIEPSLKRALILKLLSKNVNRTYIAKCTGVSPALITRYAKGERGLHDLTAIREIDEALKELSDKITNGEMCGSEVYIRIAELTMYVLSKKFACGIHYLATRDIDPLKCNICPSIFKFSPQVETN</sequence>
<dbReference type="AlphaFoldDB" id="A0A7J3SMV7"/>
<dbReference type="PANTHER" id="PTHR40730:SF4">
    <property type="entry name" value="TRANSCRIPTIONAL REGULATOR"/>
    <property type="match status" value="1"/>
</dbReference>